<dbReference type="GO" id="GO:0008270">
    <property type="term" value="F:zinc ion binding"/>
    <property type="evidence" value="ECO:0007669"/>
    <property type="project" value="InterPro"/>
</dbReference>
<dbReference type="GO" id="GO:0000435">
    <property type="term" value="P:positive regulation of transcription from RNA polymerase II promoter by galactose"/>
    <property type="evidence" value="ECO:0007669"/>
    <property type="project" value="TreeGrafter"/>
</dbReference>
<dbReference type="GeneID" id="36523963"/>
<dbReference type="GO" id="GO:0000978">
    <property type="term" value="F:RNA polymerase II cis-regulatory region sequence-specific DNA binding"/>
    <property type="evidence" value="ECO:0007669"/>
    <property type="project" value="TreeGrafter"/>
</dbReference>
<dbReference type="InterPro" id="IPR051127">
    <property type="entry name" value="Fungal_SecMet_Regulators"/>
</dbReference>
<gene>
    <name evidence="8" type="ORF">BDW47DRAFT_128097</name>
</gene>
<dbReference type="OrthoDB" id="424974at2759"/>
<dbReference type="CDD" id="cd12148">
    <property type="entry name" value="fungal_TF_MHR"/>
    <property type="match status" value="1"/>
</dbReference>
<dbReference type="GO" id="GO:0006351">
    <property type="term" value="P:DNA-templated transcription"/>
    <property type="evidence" value="ECO:0007669"/>
    <property type="project" value="InterPro"/>
</dbReference>
<evidence type="ECO:0000313" key="9">
    <source>
        <dbReference type="Proteomes" id="UP000234585"/>
    </source>
</evidence>
<sequence length="723" mass="80465">MVYANDPLPPTPCCVCRLKRRGCDRKRPSCGGCKARGLEEDCSYKPSDMPPPINNKRKRESQTLVRRSQGWHPSDTHRSPSTIPMVVIEPFHSSGSPDIITNGVETPQSLDEPAGIDLDDGQVSVHSDQSFHTANFSTEPPEMATDYSRLRELQRVVGERTGDIKAEELLEDGAFCSPIMSPPGGDPSSAKGPTRRDFPVHLTQELADSLIHIYLTREYANLPIFDLAHFRSAYEAAKTGRMTGSSTDTFHGILNVIFAISGWNSHQMDFADVDRFFAYGKNLTPGIVQPGNQWEHIQSSLLQSHYLYATGKLQSAWSVIGSTIRIAQTQGLHLKTGGRDVVERRDRDLARRLWHSAMIIERMLALQLGIPPQTPNPLRVPLPMHSDTDYLDAISEKQPRAHAERPSTIEFLTACARLYCHVEDIMAWEDESRVQTSGCASKKMLSLDFRLLFKVDSFLYDWQRSLPSFLRNKTPNSNPEDPLVHRQRNILRIRYLYLRLRLHRPLLILGRALGHVHNPPTDSHSHATDRNATSPDSPIALSMIRDSSSKCAGAAAELAEILYKNEDGLLNNQPDALASNAITSYWENIHYAYACGIIALATRLRGPGSADPARIDSQAMETTRSRAVDLLDRYRDVWPHGSLKRVAQRCWDTLMGLSKDVRRPIPESVGSAGLALRDGVLENGTAGGRGSYSRLGLGDQMNAGRGQFAWIESLPVDLGGGWE</sequence>
<keyword evidence="9" id="KW-1185">Reference proteome</keyword>
<dbReference type="Proteomes" id="UP000234585">
    <property type="component" value="Unassembled WGS sequence"/>
</dbReference>
<dbReference type="SMART" id="SM00066">
    <property type="entry name" value="GAL4"/>
    <property type="match status" value="1"/>
</dbReference>
<dbReference type="Pfam" id="PF04082">
    <property type="entry name" value="Fungal_trans"/>
    <property type="match status" value="1"/>
</dbReference>
<dbReference type="AlphaFoldDB" id="A0A2I2F482"/>
<name>A0A2I2F482_ASPCN</name>
<evidence type="ECO:0000256" key="2">
    <source>
        <dbReference type="ARBA" id="ARBA00023015"/>
    </source>
</evidence>
<evidence type="ECO:0000256" key="6">
    <source>
        <dbReference type="SAM" id="MobiDB-lite"/>
    </source>
</evidence>
<evidence type="ECO:0000256" key="4">
    <source>
        <dbReference type="ARBA" id="ARBA00023163"/>
    </source>
</evidence>
<accession>A0A2I2F482</accession>
<evidence type="ECO:0000256" key="3">
    <source>
        <dbReference type="ARBA" id="ARBA00023125"/>
    </source>
</evidence>
<dbReference type="PROSITE" id="PS50048">
    <property type="entry name" value="ZN2_CY6_FUNGAL_2"/>
    <property type="match status" value="1"/>
</dbReference>
<keyword evidence="1" id="KW-0479">Metal-binding</keyword>
<keyword evidence="4" id="KW-0804">Transcription</keyword>
<dbReference type="GO" id="GO:0000981">
    <property type="term" value="F:DNA-binding transcription factor activity, RNA polymerase II-specific"/>
    <property type="evidence" value="ECO:0007669"/>
    <property type="project" value="InterPro"/>
</dbReference>
<proteinExistence type="predicted"/>
<dbReference type="SMART" id="SM00906">
    <property type="entry name" value="Fungal_trans"/>
    <property type="match status" value="1"/>
</dbReference>
<dbReference type="STRING" id="41067.A0A2I2F482"/>
<dbReference type="PROSITE" id="PS00463">
    <property type="entry name" value="ZN2_CY6_FUNGAL_1"/>
    <property type="match status" value="1"/>
</dbReference>
<organism evidence="8 9">
    <name type="scientific">Aspergillus candidus</name>
    <dbReference type="NCBI Taxonomy" id="41067"/>
    <lineage>
        <taxon>Eukaryota</taxon>
        <taxon>Fungi</taxon>
        <taxon>Dikarya</taxon>
        <taxon>Ascomycota</taxon>
        <taxon>Pezizomycotina</taxon>
        <taxon>Eurotiomycetes</taxon>
        <taxon>Eurotiomycetidae</taxon>
        <taxon>Eurotiales</taxon>
        <taxon>Aspergillaceae</taxon>
        <taxon>Aspergillus</taxon>
        <taxon>Aspergillus subgen. Circumdati</taxon>
    </lineage>
</organism>
<dbReference type="PANTHER" id="PTHR47424:SF3">
    <property type="entry name" value="REGULATORY PROTEIN GAL4"/>
    <property type="match status" value="1"/>
</dbReference>
<dbReference type="Gene3D" id="4.10.240.10">
    <property type="entry name" value="Zn(2)-C6 fungal-type DNA-binding domain"/>
    <property type="match status" value="1"/>
</dbReference>
<reference evidence="8 9" key="1">
    <citation type="submission" date="2017-12" db="EMBL/GenBank/DDBJ databases">
        <authorList>
            <consortium name="DOE Joint Genome Institute"/>
            <person name="Haridas S."/>
            <person name="Kjaerbolling I."/>
            <person name="Vesth T.C."/>
            <person name="Frisvad J.C."/>
            <person name="Nybo J.L."/>
            <person name="Theobald S."/>
            <person name="Kuo A."/>
            <person name="Bowyer P."/>
            <person name="Matsuda Y."/>
            <person name="Mondo S."/>
            <person name="Lyhne E.K."/>
            <person name="Kogle M.E."/>
            <person name="Clum A."/>
            <person name="Lipzen A."/>
            <person name="Salamov A."/>
            <person name="Ngan C.Y."/>
            <person name="Daum C."/>
            <person name="Chiniquy J."/>
            <person name="Barry K."/>
            <person name="LaButti K."/>
            <person name="Simmons B.A."/>
            <person name="Magnuson J.K."/>
            <person name="Mortensen U.H."/>
            <person name="Larsen T.O."/>
            <person name="Grigoriev I.V."/>
            <person name="Baker S.E."/>
            <person name="Andersen M.R."/>
            <person name="Nordberg H.P."/>
            <person name="Cantor M.N."/>
            <person name="Hua S.X."/>
        </authorList>
    </citation>
    <scope>NUCLEOTIDE SEQUENCE [LARGE SCALE GENOMIC DNA]</scope>
    <source>
        <strain evidence="8 9">CBS 102.13</strain>
    </source>
</reference>
<evidence type="ECO:0000313" key="8">
    <source>
        <dbReference type="EMBL" id="PLB35435.1"/>
    </source>
</evidence>
<feature type="domain" description="Zn(2)-C6 fungal-type" evidence="7">
    <location>
        <begin position="12"/>
        <end position="44"/>
    </location>
</feature>
<evidence type="ECO:0000256" key="5">
    <source>
        <dbReference type="ARBA" id="ARBA00023242"/>
    </source>
</evidence>
<feature type="region of interest" description="Disordered" evidence="6">
    <location>
        <begin position="41"/>
        <end position="82"/>
    </location>
</feature>
<keyword evidence="2" id="KW-0805">Transcription regulation</keyword>
<evidence type="ECO:0000256" key="1">
    <source>
        <dbReference type="ARBA" id="ARBA00022723"/>
    </source>
</evidence>
<dbReference type="PANTHER" id="PTHR47424">
    <property type="entry name" value="REGULATORY PROTEIN GAL4"/>
    <property type="match status" value="1"/>
</dbReference>
<evidence type="ECO:0000259" key="7">
    <source>
        <dbReference type="PROSITE" id="PS50048"/>
    </source>
</evidence>
<dbReference type="CDD" id="cd00067">
    <property type="entry name" value="GAL4"/>
    <property type="match status" value="1"/>
</dbReference>
<protein>
    <recommendedName>
        <fullName evidence="7">Zn(2)-C6 fungal-type domain-containing protein</fullName>
    </recommendedName>
</protein>
<dbReference type="InterPro" id="IPR001138">
    <property type="entry name" value="Zn2Cys6_DnaBD"/>
</dbReference>
<keyword evidence="5" id="KW-0539">Nucleus</keyword>
<dbReference type="InterPro" id="IPR036864">
    <property type="entry name" value="Zn2-C6_fun-type_DNA-bd_sf"/>
</dbReference>
<dbReference type="EMBL" id="KZ559162">
    <property type="protein sequence ID" value="PLB35435.1"/>
    <property type="molecule type" value="Genomic_DNA"/>
</dbReference>
<dbReference type="RefSeq" id="XP_024669447.1">
    <property type="nucleotide sequence ID" value="XM_024816803.1"/>
</dbReference>
<dbReference type="GO" id="GO:0005634">
    <property type="term" value="C:nucleus"/>
    <property type="evidence" value="ECO:0007669"/>
    <property type="project" value="TreeGrafter"/>
</dbReference>
<keyword evidence="3" id="KW-0238">DNA-binding</keyword>
<dbReference type="InterPro" id="IPR007219">
    <property type="entry name" value="XnlR_reg_dom"/>
</dbReference>